<protein>
    <submittedName>
        <fullName evidence="2">Uncharacterized protein</fullName>
    </submittedName>
</protein>
<dbReference type="HOGENOM" id="CLU_3327341_0_0_6"/>
<dbReference type="KEGG" id="ete:ETEE_0562"/>
<dbReference type="AlphaFoldDB" id="A0A076LG04"/>
<gene>
    <name evidence="2" type="ORF">ETEE_0562</name>
</gene>
<evidence type="ECO:0000313" key="3">
    <source>
        <dbReference type="Proteomes" id="UP000028681"/>
    </source>
</evidence>
<evidence type="ECO:0000313" key="2">
    <source>
        <dbReference type="EMBL" id="AIJ07036.1"/>
    </source>
</evidence>
<organism evidence="2 3">
    <name type="scientific">Edwardsiella anguillarum ET080813</name>
    <dbReference type="NCBI Taxonomy" id="667120"/>
    <lineage>
        <taxon>Bacteria</taxon>
        <taxon>Pseudomonadati</taxon>
        <taxon>Pseudomonadota</taxon>
        <taxon>Gammaproteobacteria</taxon>
        <taxon>Enterobacterales</taxon>
        <taxon>Hafniaceae</taxon>
        <taxon>Edwardsiella</taxon>
    </lineage>
</organism>
<evidence type="ECO:0000256" key="1">
    <source>
        <dbReference type="SAM" id="MobiDB-lite"/>
    </source>
</evidence>
<sequence length="38" mass="4176">MTKTMPQADRHADAASGRPRQQRCQNALLRPLIGGTLD</sequence>
<accession>A0A076LG04</accession>
<name>A0A076LG04_9GAMM</name>
<proteinExistence type="predicted"/>
<dbReference type="Proteomes" id="UP000028681">
    <property type="component" value="Chromosome"/>
</dbReference>
<feature type="region of interest" description="Disordered" evidence="1">
    <location>
        <begin position="1"/>
        <end position="38"/>
    </location>
</feature>
<dbReference type="EMBL" id="CP006664">
    <property type="protein sequence ID" value="AIJ07036.1"/>
    <property type="molecule type" value="Genomic_DNA"/>
</dbReference>
<reference evidence="2 3" key="1">
    <citation type="journal article" date="2012" name="PLoS ONE">
        <title>Edwardsiella comparative phylogenomics reveal the new intra/inter-species taxonomic relationships, virulence evolution and niche adaptation mechanisms.</title>
        <authorList>
            <person name="Yang M."/>
            <person name="Lv Y."/>
            <person name="Xiao J."/>
            <person name="Wu H."/>
            <person name="Zheng H."/>
            <person name="Liu Q."/>
            <person name="Zhang Y."/>
            <person name="Wang Q."/>
        </authorList>
    </citation>
    <scope>NUCLEOTIDE SEQUENCE [LARGE SCALE GENOMIC DNA]</scope>
    <source>
        <strain evidence="3">080813</strain>
    </source>
</reference>